<accession>A0A1G9KH32</accession>
<dbReference type="STRING" id="686624.SAMN04488242_1618"/>
<dbReference type="Gene3D" id="2.40.50.90">
    <property type="match status" value="1"/>
</dbReference>
<feature type="compositionally biased region" description="Low complexity" evidence="1">
    <location>
        <begin position="344"/>
        <end position="364"/>
    </location>
</feature>
<proteinExistence type="predicted"/>
<dbReference type="OrthoDB" id="6048299at2"/>
<dbReference type="AlphaFoldDB" id="A0A1G9KH32"/>
<gene>
    <name evidence="3" type="ORF">SAMN04488242_1618</name>
</gene>
<evidence type="ECO:0000313" key="4">
    <source>
        <dbReference type="Proteomes" id="UP000199475"/>
    </source>
</evidence>
<protein>
    <submittedName>
        <fullName evidence="3">Micrococcal nuclease</fullName>
    </submittedName>
</protein>
<evidence type="ECO:0000313" key="3">
    <source>
        <dbReference type="EMBL" id="SDL48725.1"/>
    </source>
</evidence>
<dbReference type="Pfam" id="PF00565">
    <property type="entry name" value="SNase"/>
    <property type="match status" value="1"/>
</dbReference>
<feature type="compositionally biased region" description="Basic and acidic residues" evidence="1">
    <location>
        <begin position="408"/>
        <end position="423"/>
    </location>
</feature>
<feature type="compositionally biased region" description="Basic and acidic residues" evidence="1">
    <location>
        <begin position="269"/>
        <end position="279"/>
    </location>
</feature>
<feature type="compositionally biased region" description="Basic and acidic residues" evidence="1">
    <location>
        <begin position="317"/>
        <end position="335"/>
    </location>
</feature>
<dbReference type="SMART" id="SM00318">
    <property type="entry name" value="SNc"/>
    <property type="match status" value="1"/>
</dbReference>
<feature type="compositionally biased region" description="Low complexity" evidence="1">
    <location>
        <begin position="306"/>
        <end position="316"/>
    </location>
</feature>
<dbReference type="RefSeq" id="WP_093250871.1">
    <property type="nucleotide sequence ID" value="NZ_FNGP01000003.1"/>
</dbReference>
<dbReference type="InterPro" id="IPR035437">
    <property type="entry name" value="SNase_OB-fold_sf"/>
</dbReference>
<dbReference type="PROSITE" id="PS50830">
    <property type="entry name" value="TNASE_3"/>
    <property type="match status" value="1"/>
</dbReference>
<dbReference type="EMBL" id="FNGP01000003">
    <property type="protein sequence ID" value="SDL48725.1"/>
    <property type="molecule type" value="Genomic_DNA"/>
</dbReference>
<feature type="compositionally biased region" description="Low complexity" evidence="1">
    <location>
        <begin position="280"/>
        <end position="290"/>
    </location>
</feature>
<dbReference type="InterPro" id="IPR016071">
    <property type="entry name" value="Staphylococal_nuclease_OB-fold"/>
</dbReference>
<evidence type="ECO:0000259" key="2">
    <source>
        <dbReference type="PROSITE" id="PS50830"/>
    </source>
</evidence>
<keyword evidence="4" id="KW-1185">Reference proteome</keyword>
<feature type="domain" description="TNase-like" evidence="2">
    <location>
        <begin position="31"/>
        <end position="163"/>
    </location>
</feature>
<dbReference type="SUPFAM" id="SSF50199">
    <property type="entry name" value="Staphylococcal nuclease"/>
    <property type="match status" value="1"/>
</dbReference>
<reference evidence="3 4" key="1">
    <citation type="submission" date="2016-10" db="EMBL/GenBank/DDBJ databases">
        <authorList>
            <person name="de Groot N.N."/>
        </authorList>
    </citation>
    <scope>NUCLEOTIDE SEQUENCE [LARGE SCALE GENOMIC DNA]</scope>
    <source>
        <strain evidence="3 4">CGMCC 1.9159</strain>
    </source>
</reference>
<evidence type="ECO:0000256" key="1">
    <source>
        <dbReference type="SAM" id="MobiDB-lite"/>
    </source>
</evidence>
<name>A0A1G9KH32_9ACTN</name>
<dbReference type="Proteomes" id="UP000199475">
    <property type="component" value="Unassembled WGS sequence"/>
</dbReference>
<sequence length="435" mass="44426">MGASAQGIAAVVSGSLLVGVGMAAYGYLGSLDREGVVERVVDGDTIVVRVAGETRTIGLLNVAAPEIVEASAEPQCMATEAAVWLEERLPAGTSVELRYARELIDTDGRTLAGVFADGALVNAELTAAGLGVPVYSADGNRYWPEAQAGFENAQLRQSGLFDPSIDCTLPARLSDAVSAAESIPAEYATGISLDDAAAKVADVASTATALKNGDLERLGAAVFKDQADLIAAATEAADAAHMLASASYNSLLASAEGTDSLRPSVGQDEAERGERRQAEEPGAGLEAAPATPQRFAPAGSASESFEAVAAPEAGGAAERKPEPTRGLERAAEVKRGTAAPSNKPTETTPAPAAAEETERVAAPAKPTTPPGLQRAAEVTTEPVVTENRKPATPPGLERAAEVALRGADQSERKVAPGQQKDKSAAPSKGPRASTR</sequence>
<feature type="region of interest" description="Disordered" evidence="1">
    <location>
        <begin position="258"/>
        <end position="435"/>
    </location>
</feature>
<organism evidence="3 4">
    <name type="scientific">Tessaracoccus oleiagri</name>
    <dbReference type="NCBI Taxonomy" id="686624"/>
    <lineage>
        <taxon>Bacteria</taxon>
        <taxon>Bacillati</taxon>
        <taxon>Actinomycetota</taxon>
        <taxon>Actinomycetes</taxon>
        <taxon>Propionibacteriales</taxon>
        <taxon>Propionibacteriaceae</taxon>
        <taxon>Tessaracoccus</taxon>
    </lineage>
</organism>